<dbReference type="SUPFAM" id="SSF103473">
    <property type="entry name" value="MFS general substrate transporter"/>
    <property type="match status" value="1"/>
</dbReference>
<dbReference type="SUPFAM" id="SSF48208">
    <property type="entry name" value="Six-hairpin glycosidases"/>
    <property type="match status" value="1"/>
</dbReference>
<dbReference type="EMBL" id="KN835219">
    <property type="protein sequence ID" value="KIK43181.1"/>
    <property type="molecule type" value="Genomic_DNA"/>
</dbReference>
<keyword evidence="2" id="KW-0472">Membrane</keyword>
<feature type="transmembrane region" description="Helical" evidence="2">
    <location>
        <begin position="317"/>
        <end position="338"/>
    </location>
</feature>
<proteinExistence type="predicted"/>
<accession>A0A0D0AMW2</accession>
<dbReference type="HOGENOM" id="CLU_280633_0_0_1"/>
<dbReference type="GO" id="GO:0004553">
    <property type="term" value="F:hydrolase activity, hydrolyzing O-glycosyl compounds"/>
    <property type="evidence" value="ECO:0007669"/>
    <property type="project" value="TreeGrafter"/>
</dbReference>
<feature type="transmembrane region" description="Helical" evidence="2">
    <location>
        <begin position="50"/>
        <end position="72"/>
    </location>
</feature>
<reference evidence="5" key="2">
    <citation type="submission" date="2015-01" db="EMBL/GenBank/DDBJ databases">
        <title>Evolutionary Origins and Diversification of the Mycorrhizal Mutualists.</title>
        <authorList>
            <consortium name="DOE Joint Genome Institute"/>
            <consortium name="Mycorrhizal Genomics Consortium"/>
            <person name="Kohler A."/>
            <person name="Kuo A."/>
            <person name="Nagy L.G."/>
            <person name="Floudas D."/>
            <person name="Copeland A."/>
            <person name="Barry K.W."/>
            <person name="Cichocki N."/>
            <person name="Veneault-Fourrey C."/>
            <person name="LaButti K."/>
            <person name="Lindquist E.A."/>
            <person name="Lipzen A."/>
            <person name="Lundell T."/>
            <person name="Morin E."/>
            <person name="Murat C."/>
            <person name="Riley R."/>
            <person name="Ohm R."/>
            <person name="Sun H."/>
            <person name="Tunlid A."/>
            <person name="Henrissat B."/>
            <person name="Grigoriev I.V."/>
            <person name="Hibbett D.S."/>
            <person name="Martin F."/>
        </authorList>
    </citation>
    <scope>NUCLEOTIDE SEQUENCE [LARGE SCALE GENOMIC DNA]</scope>
    <source>
        <strain evidence="5">UH-Slu-Lm8-n1</strain>
    </source>
</reference>
<dbReference type="STRING" id="930992.A0A0D0AMW2"/>
<dbReference type="InterPro" id="IPR036259">
    <property type="entry name" value="MFS_trans_sf"/>
</dbReference>
<gene>
    <name evidence="4" type="ORF">CY34DRAFT_11906</name>
</gene>
<dbReference type="Gene3D" id="1.20.1250.20">
    <property type="entry name" value="MFS general substrate transporter like domains"/>
    <property type="match status" value="2"/>
</dbReference>
<dbReference type="PROSITE" id="PS50850">
    <property type="entry name" value="MFS"/>
    <property type="match status" value="1"/>
</dbReference>
<dbReference type="Pfam" id="PF07690">
    <property type="entry name" value="MFS_1"/>
    <property type="match status" value="1"/>
</dbReference>
<dbReference type="OrthoDB" id="406733at2759"/>
<comment type="subcellular location">
    <subcellularLocation>
        <location evidence="1">Membrane</location>
        <topology evidence="1">Multi-pass membrane protein</topology>
    </subcellularLocation>
</comment>
<evidence type="ECO:0000256" key="2">
    <source>
        <dbReference type="SAM" id="Phobius"/>
    </source>
</evidence>
<feature type="transmembrane region" description="Helical" evidence="2">
    <location>
        <begin position="379"/>
        <end position="401"/>
    </location>
</feature>
<sequence length="1119" mass="123964">MEDVEKQVDCSSLRGPSIETGAYENLNRHSALQPPSAALLPTITKNEGGWSGWIAVFGAFLALFCSFGQLNAFGTYQSWYSDHQLSGLSPFSISWIGSLQLWTFFFMGGPIGRLFDAYGPSPVMLFGTLLLAFSTLMTSVSTKYYEFLLFQGFFFGLSVASLFYPSLAAVSTHFDKYRASALGVAAAGSGVGGVIYPIMLRQLFLRTGYAWAVRVSTLISVACCLVALVTVKKEGRKKSSGWVDVKMFKDTCFMLLATGSFFVCLGIFTPFFYIVSYAEDRALVSQNTAFYVLSVMNAGGVFGRIVPAILSDKMGRFNLLMPTSFLAGLSCLVFWMLAKTMIAVMGFAAVYGFLSGAFISVITPCVAQISDINEIGSRIGALYTLISIPSLVGGPIAGALIQYQGVSSWIRTVTTTTMNIQNPNGERDYIPIADHGLIGNLRTAALVSLDGSIESYCVPNFDSPSIFARILDKNKGGHFSITPTVPFSTKHNYLPSSNVLQTKFLNEKGVVSVTGNSPMSIVSTIVGVHRIYPDFLPRLENSESTRPLLFWLIRRVEVVRGAVPLRVECAPAFNYARDPHATQIVPDDTIPLQFSKQNKVVFTSRPTASPYLPKGTSPSHSPLTLDLRFLPESLLENVPVPELSLETLNLSAKGHLGLAAKTELTLVEGQRVTFVLRIAPEHKGDGGSGVDEEQAELLGIDYQKLMAGAHKMRPKDDPVMTSELLDHLFVATNNYWNSWIRKSTYQGSWKEAVHRSALALKLLIYEPTGAIVASPTFSLPEYIGGTRNWDYRASWIPYMDFIFERLKNKNPDGSLQIMYTIHGGKDLEEIELLHLDGHKGSKPVRIGNGAADHVQLDIYGELMDCIYLGQKFGKPLSYDTWVLVRELVDFVVANYKKPDLSIWEVRGKERHFTYSKIMLWVAIDRGLRLADKRSLPCPRRLQWLAARDDLYEEIMHKAWNKDLRVFGQSYEETDVLDSSVLIMPLVFFMTPSDTRFVSTLKEILKTPERGGLTSNNLVYRYDVNKSDDGVGGEEGTFCLCTLWCVEALTRAGEYERPLLQRAVAMFEDFLLYLNHVGLCSEEISESGEALGNAVQGFTHVTLISAAYNLSRTLANQRSI</sequence>
<keyword evidence="5" id="KW-1185">Reference proteome</keyword>
<evidence type="ECO:0000313" key="5">
    <source>
        <dbReference type="Proteomes" id="UP000054485"/>
    </source>
</evidence>
<dbReference type="InParanoid" id="A0A0D0AMW2"/>
<dbReference type="Gene3D" id="1.50.10.10">
    <property type="match status" value="1"/>
</dbReference>
<feature type="transmembrane region" description="Helical" evidence="2">
    <location>
        <begin position="179"/>
        <end position="199"/>
    </location>
</feature>
<dbReference type="Pfam" id="PF00723">
    <property type="entry name" value="Glyco_hydro_15"/>
    <property type="match status" value="1"/>
</dbReference>
<dbReference type="CDD" id="cd17352">
    <property type="entry name" value="MFS_MCT_SLC16"/>
    <property type="match status" value="1"/>
</dbReference>
<dbReference type="InterPro" id="IPR012341">
    <property type="entry name" value="6hp_glycosidase-like_sf"/>
</dbReference>
<dbReference type="Proteomes" id="UP000054485">
    <property type="component" value="Unassembled WGS sequence"/>
</dbReference>
<dbReference type="FunCoup" id="A0A0D0AMW2">
    <property type="interactions" value="1"/>
</dbReference>
<reference evidence="4 5" key="1">
    <citation type="submission" date="2014-04" db="EMBL/GenBank/DDBJ databases">
        <authorList>
            <consortium name="DOE Joint Genome Institute"/>
            <person name="Kuo A."/>
            <person name="Ruytinx J."/>
            <person name="Rineau F."/>
            <person name="Colpaert J."/>
            <person name="Kohler A."/>
            <person name="Nagy L.G."/>
            <person name="Floudas D."/>
            <person name="Copeland A."/>
            <person name="Barry K.W."/>
            <person name="Cichocki N."/>
            <person name="Veneault-Fourrey C."/>
            <person name="LaButti K."/>
            <person name="Lindquist E.A."/>
            <person name="Lipzen A."/>
            <person name="Lundell T."/>
            <person name="Morin E."/>
            <person name="Murat C."/>
            <person name="Sun H."/>
            <person name="Tunlid A."/>
            <person name="Henrissat B."/>
            <person name="Grigoriev I.V."/>
            <person name="Hibbett D.S."/>
            <person name="Martin F."/>
            <person name="Nordberg H.P."/>
            <person name="Cantor M.N."/>
            <person name="Hua S.X."/>
        </authorList>
    </citation>
    <scope>NUCLEOTIDE SEQUENCE [LARGE SCALE GENOMIC DNA]</scope>
    <source>
        <strain evidence="4 5">UH-Slu-Lm8-n1</strain>
    </source>
</reference>
<organism evidence="4 5">
    <name type="scientific">Suillus luteus UH-Slu-Lm8-n1</name>
    <dbReference type="NCBI Taxonomy" id="930992"/>
    <lineage>
        <taxon>Eukaryota</taxon>
        <taxon>Fungi</taxon>
        <taxon>Dikarya</taxon>
        <taxon>Basidiomycota</taxon>
        <taxon>Agaricomycotina</taxon>
        <taxon>Agaricomycetes</taxon>
        <taxon>Agaricomycetidae</taxon>
        <taxon>Boletales</taxon>
        <taxon>Suillineae</taxon>
        <taxon>Suillaceae</taxon>
        <taxon>Suillus</taxon>
    </lineage>
</organism>
<dbReference type="AlphaFoldDB" id="A0A0D0AMW2"/>
<keyword evidence="4" id="KW-0378">Hydrolase</keyword>
<feature type="transmembrane region" description="Helical" evidence="2">
    <location>
        <begin position="344"/>
        <end position="367"/>
    </location>
</feature>
<feature type="transmembrane region" description="Helical" evidence="2">
    <location>
        <begin position="252"/>
        <end position="276"/>
    </location>
</feature>
<dbReference type="GO" id="GO:0005975">
    <property type="term" value="P:carbohydrate metabolic process"/>
    <property type="evidence" value="ECO:0007669"/>
    <property type="project" value="InterPro"/>
</dbReference>
<feature type="domain" description="Major facilitator superfamily (MFS) profile" evidence="3">
    <location>
        <begin position="51"/>
        <end position="451"/>
    </location>
</feature>
<dbReference type="InterPro" id="IPR011701">
    <property type="entry name" value="MFS"/>
</dbReference>
<evidence type="ECO:0000313" key="4">
    <source>
        <dbReference type="EMBL" id="KIK43181.1"/>
    </source>
</evidence>
<feature type="transmembrane region" description="Helical" evidence="2">
    <location>
        <begin position="211"/>
        <end position="231"/>
    </location>
</feature>
<dbReference type="InterPro" id="IPR008928">
    <property type="entry name" value="6-hairpin_glycosidase_sf"/>
</dbReference>
<keyword evidence="2" id="KW-1133">Transmembrane helix</keyword>
<protein>
    <submittedName>
        <fullName evidence="4">Glycoside hydrolase family 15 protein</fullName>
    </submittedName>
</protein>
<evidence type="ECO:0000259" key="3">
    <source>
        <dbReference type="PROSITE" id="PS50850"/>
    </source>
</evidence>
<feature type="transmembrane region" description="Helical" evidence="2">
    <location>
        <begin position="288"/>
        <end position="310"/>
    </location>
</feature>
<name>A0A0D0AMW2_9AGAM</name>
<dbReference type="GO" id="GO:0022857">
    <property type="term" value="F:transmembrane transporter activity"/>
    <property type="evidence" value="ECO:0007669"/>
    <property type="project" value="InterPro"/>
</dbReference>
<dbReference type="PANTHER" id="PTHR31616">
    <property type="entry name" value="TREHALASE"/>
    <property type="match status" value="1"/>
</dbReference>
<keyword evidence="2" id="KW-0812">Transmembrane</keyword>
<dbReference type="Pfam" id="PF19291">
    <property type="entry name" value="TREH_N"/>
    <property type="match status" value="1"/>
</dbReference>
<dbReference type="InterPro" id="IPR045582">
    <property type="entry name" value="Trehalase-like_N"/>
</dbReference>
<feature type="transmembrane region" description="Helical" evidence="2">
    <location>
        <begin position="147"/>
        <end position="167"/>
    </location>
</feature>
<dbReference type="GO" id="GO:0016020">
    <property type="term" value="C:membrane"/>
    <property type="evidence" value="ECO:0007669"/>
    <property type="project" value="UniProtKB-SubCell"/>
</dbReference>
<feature type="transmembrane region" description="Helical" evidence="2">
    <location>
        <begin position="92"/>
        <end position="111"/>
    </location>
</feature>
<evidence type="ECO:0000256" key="1">
    <source>
        <dbReference type="ARBA" id="ARBA00004141"/>
    </source>
</evidence>
<dbReference type="PANTHER" id="PTHR31616:SF0">
    <property type="entry name" value="GLUCAN 1,4-ALPHA-GLUCOSIDASE"/>
    <property type="match status" value="1"/>
</dbReference>
<dbReference type="InterPro" id="IPR020846">
    <property type="entry name" value="MFS_dom"/>
</dbReference>
<dbReference type="InterPro" id="IPR011613">
    <property type="entry name" value="GH15-like"/>
</dbReference>